<sequence length="174" mass="20056">MFERLSRFFAGAAKHERAEPPVSISKPVTLEDDNSPSAIEHDKKIVHDSRVFIHRSLSIILMAYSPELFKKAINHDISLGYIYGYIIAAISDDEALSKASENRQWDVITAYYRSLIDHAAEGYYEKTVNAMDNFHFKNSQRVAAMDYHKNKLNPDGDNHHLRFLMTEIIENRVK</sequence>
<dbReference type="AlphaFoldDB" id="A0A0F6RIT8"/>
<name>A0A0F6RIT8_CITAM</name>
<dbReference type="HOGENOM" id="CLU_1537365_0_0_6"/>
<dbReference type="PATRIC" id="fig|1261127.3.peg.5735"/>
<protein>
    <submittedName>
        <fullName evidence="1">Uncharacterized protein</fullName>
    </submittedName>
</protein>
<dbReference type="OrthoDB" id="6627405at2"/>
<dbReference type="RefSeq" id="WP_046499398.1">
    <property type="nucleotide sequence ID" value="NZ_CP011133.1"/>
</dbReference>
<geneLocation type="plasmid" evidence="1">
    <name>unnamed</name>
</geneLocation>
<dbReference type="Proteomes" id="UP000034085">
    <property type="component" value="Plasmid"/>
</dbReference>
<organism evidence="1 2">
    <name type="scientific">Citrobacter amalonaticus Y19</name>
    <dbReference type="NCBI Taxonomy" id="1261127"/>
    <lineage>
        <taxon>Bacteria</taxon>
        <taxon>Pseudomonadati</taxon>
        <taxon>Pseudomonadota</taxon>
        <taxon>Gammaproteobacteria</taxon>
        <taxon>Enterobacterales</taxon>
        <taxon>Enterobacteriaceae</taxon>
        <taxon>Citrobacter</taxon>
    </lineage>
</organism>
<keyword evidence="1" id="KW-0614">Plasmid</keyword>
<proteinExistence type="predicted"/>
<evidence type="ECO:0000313" key="2">
    <source>
        <dbReference type="Proteomes" id="UP000034085"/>
    </source>
</evidence>
<evidence type="ECO:0000313" key="1">
    <source>
        <dbReference type="EMBL" id="AKE62305.1"/>
    </source>
</evidence>
<reference evidence="1 2" key="1">
    <citation type="submission" date="2015-03" db="EMBL/GenBank/DDBJ databases">
        <title>Complete genome sequence of Citrobacter amalonaticus Y19.</title>
        <authorList>
            <person name="Park S."/>
        </authorList>
    </citation>
    <scope>NUCLEOTIDE SEQUENCE [LARGE SCALE GENOMIC DNA]</scope>
    <source>
        <strain evidence="1 2">Y19</strain>
        <plasmid evidence="2">Plasmid</plasmid>
    </source>
</reference>
<dbReference type="EMBL" id="CP011133">
    <property type="protein sequence ID" value="AKE62305.1"/>
    <property type="molecule type" value="Genomic_DNA"/>
</dbReference>
<accession>A0A0F6RIT8</accession>
<gene>
    <name evidence="1" type="ORF">F384_27610</name>
</gene>
<dbReference type="KEGG" id="cama:F384_27610"/>